<dbReference type="InterPro" id="IPR011051">
    <property type="entry name" value="RmlC_Cupin_sf"/>
</dbReference>
<reference evidence="2" key="1">
    <citation type="submission" date="2019-11" db="EMBL/GenBank/DDBJ databases">
        <authorList>
            <person name="Feng L."/>
        </authorList>
    </citation>
    <scope>NUCLEOTIDE SEQUENCE</scope>
    <source>
        <strain evidence="2">AodontolyticusLFYP35</strain>
    </source>
</reference>
<sequence>MTLSDDTNLEVPVPIMTDVQDIASMIQINEQATVSRTVMHCEGMRLVLFSFDKDEILSEHTAAMPVILQTLEGALEITADGRTVILRPGDVIHFGTRLPHAVRALEPSKLALFMLDSRERAPKK</sequence>
<gene>
    <name evidence="2" type="ORF">AOLFYP35_00841</name>
</gene>
<dbReference type="EMBL" id="CACRSM010000002">
    <property type="protein sequence ID" value="VYS92179.1"/>
    <property type="molecule type" value="Genomic_DNA"/>
</dbReference>
<feature type="domain" description="Cupin type-2" evidence="1">
    <location>
        <begin position="70"/>
        <end position="113"/>
    </location>
</feature>
<dbReference type="PANTHER" id="PTHR37694:SF1">
    <property type="entry name" value="SLR8022 PROTEIN"/>
    <property type="match status" value="1"/>
</dbReference>
<dbReference type="SUPFAM" id="SSF51182">
    <property type="entry name" value="RmlC-like cupins"/>
    <property type="match status" value="1"/>
</dbReference>
<dbReference type="CDD" id="cd02230">
    <property type="entry name" value="cupin_HP0902-like"/>
    <property type="match status" value="1"/>
</dbReference>
<accession>A0A6N2SGS9</accession>
<evidence type="ECO:0000313" key="2">
    <source>
        <dbReference type="EMBL" id="VYS92179.1"/>
    </source>
</evidence>
<organism evidence="2">
    <name type="scientific">Schaalia odontolytica</name>
    <dbReference type="NCBI Taxonomy" id="1660"/>
    <lineage>
        <taxon>Bacteria</taxon>
        <taxon>Bacillati</taxon>
        <taxon>Actinomycetota</taxon>
        <taxon>Actinomycetes</taxon>
        <taxon>Actinomycetales</taxon>
        <taxon>Actinomycetaceae</taxon>
        <taxon>Schaalia</taxon>
    </lineage>
</organism>
<dbReference type="InterPro" id="IPR013096">
    <property type="entry name" value="Cupin_2"/>
</dbReference>
<evidence type="ECO:0000259" key="1">
    <source>
        <dbReference type="Pfam" id="PF07883"/>
    </source>
</evidence>
<dbReference type="Gene3D" id="2.60.120.10">
    <property type="entry name" value="Jelly Rolls"/>
    <property type="match status" value="1"/>
</dbReference>
<dbReference type="AlphaFoldDB" id="A0A6N2SGS9"/>
<dbReference type="PANTHER" id="PTHR37694">
    <property type="entry name" value="SLR8022 PROTEIN"/>
    <property type="match status" value="1"/>
</dbReference>
<proteinExistence type="predicted"/>
<name>A0A6N2SGS9_9ACTO</name>
<dbReference type="Pfam" id="PF07883">
    <property type="entry name" value="Cupin_2"/>
    <property type="match status" value="1"/>
</dbReference>
<protein>
    <submittedName>
        <fullName evidence="2">Cupin domain protein</fullName>
    </submittedName>
</protein>
<dbReference type="InterPro" id="IPR014710">
    <property type="entry name" value="RmlC-like_jellyroll"/>
</dbReference>